<reference evidence="1" key="1">
    <citation type="submission" date="2020-03" db="EMBL/GenBank/DDBJ databases">
        <authorList>
            <person name="Weist P."/>
        </authorList>
    </citation>
    <scope>NUCLEOTIDE SEQUENCE</scope>
</reference>
<comment type="caution">
    <text evidence="1">The sequence shown here is derived from an EMBL/GenBank/DDBJ whole genome shotgun (WGS) entry which is preliminary data.</text>
</comment>
<evidence type="ECO:0000313" key="1">
    <source>
        <dbReference type="EMBL" id="CAB1438695.1"/>
    </source>
</evidence>
<name>A0A9N7UT54_PLEPL</name>
<dbReference type="EMBL" id="CADEAL010002192">
    <property type="protein sequence ID" value="CAB1438695.1"/>
    <property type="molecule type" value="Genomic_DNA"/>
</dbReference>
<accession>A0A9N7UT54</accession>
<dbReference type="Proteomes" id="UP001153269">
    <property type="component" value="Unassembled WGS sequence"/>
</dbReference>
<proteinExistence type="predicted"/>
<evidence type="ECO:0000313" key="2">
    <source>
        <dbReference type="Proteomes" id="UP001153269"/>
    </source>
</evidence>
<dbReference type="AlphaFoldDB" id="A0A9N7UT54"/>
<protein>
    <submittedName>
        <fullName evidence="1">Uncharacterized protein</fullName>
    </submittedName>
</protein>
<gene>
    <name evidence="1" type="ORF">PLEPLA_LOCUS26578</name>
</gene>
<organism evidence="1 2">
    <name type="scientific">Pleuronectes platessa</name>
    <name type="common">European plaice</name>
    <dbReference type="NCBI Taxonomy" id="8262"/>
    <lineage>
        <taxon>Eukaryota</taxon>
        <taxon>Metazoa</taxon>
        <taxon>Chordata</taxon>
        <taxon>Craniata</taxon>
        <taxon>Vertebrata</taxon>
        <taxon>Euteleostomi</taxon>
        <taxon>Actinopterygii</taxon>
        <taxon>Neopterygii</taxon>
        <taxon>Teleostei</taxon>
        <taxon>Neoteleostei</taxon>
        <taxon>Acanthomorphata</taxon>
        <taxon>Carangaria</taxon>
        <taxon>Pleuronectiformes</taxon>
        <taxon>Pleuronectoidei</taxon>
        <taxon>Pleuronectidae</taxon>
        <taxon>Pleuronectes</taxon>
    </lineage>
</organism>
<sequence length="77" mass="9462">MRSLPPWAVPVLPFYRLDEHEISHGHFWNLQRKRIVWQIICNLHFSREECGFHIVSKCLFFIWYSCFQCEIRLLNLL</sequence>
<keyword evidence="2" id="KW-1185">Reference proteome</keyword>